<evidence type="ECO:0000259" key="10">
    <source>
        <dbReference type="Pfam" id="PF23878"/>
    </source>
</evidence>
<dbReference type="PANTHER" id="PTHR12747:SF0">
    <property type="entry name" value="ELONGATOR COMPLEX PROTEIN 1"/>
    <property type="match status" value="1"/>
</dbReference>
<dbReference type="InterPro" id="IPR056169">
    <property type="entry name" value="HB_ELP1"/>
</dbReference>
<dbReference type="GO" id="GO:0033588">
    <property type="term" value="C:elongator holoenzyme complex"/>
    <property type="evidence" value="ECO:0007669"/>
    <property type="project" value="InterPro"/>
</dbReference>
<evidence type="ECO:0000313" key="13">
    <source>
        <dbReference type="EMBL" id="KAG9445043.1"/>
    </source>
</evidence>
<proteinExistence type="inferred from homology"/>
<sequence>MKNLKLYSEFALNLELLSEEESPLLFAIDIERNRLFFASSAGVLYFIHPNLAQKGKQWHKNSAFLREAMIDLEPGDSIQALDYLMEKEALIIGTAKGYLLLYNVDDGTSEAVGKVEGGVCSIAPSPDGALLVVTAGFGQILVMTQDWEVLYENNIEYREFEATDSSDLSGSSNNLLQTHICWRGDGKYFASLSKLYNSSSLKNLKIWERETGTLHASSEFKSFMEATLDWMPSGAKVVASYDRKADNKCPLIVFFERNGLERSSFSIDEPVKTSVEILKWNCSSDLLAALVSFDEYDAIKIWSFSNNHWYLKQEMKFPKKDRVKFIWEPTIPFQMICWTLSGRIVTYNFVWVTAVTDDSTAFVIDSGKILVSPLAISLIPPPLSLFNLKCASAVQDLAFLGKNSKPLLALGLSDGSLSVVELPVLDTWEELEDKELCIERCQSDITIRELRHLTWLDSHTLLGVSQREASQDISLVEIELVCSENSEPGIITSSGWHTKIANSEFIENSVISIVPNPTKKGVAFVQFDGGCVFEYTSKMSIKDGSAGPYLLKLDFEFSSSCPWMNAISVVENETRKTLVFGLDDCGRLQVNGKILSMTHLIVTTKQDHMFIIGVQDILNGNAGMKFDNNVSGNAKKRHEDAGNSITIWERGAKLVGVIHGDEASVVLQTNRGNLECIYPRKLVLDSIITALVQRRFKDAISMVRRHRIDFNVIVDHCCWKSFLQLVPEFVLQVNNLSHITDFICSLRNENVMLTLYKNTSLPCSESHKSGADDDIAHSEGKVSSVLHAIKAAVEVELPPSPSRELCILTSLARSDPPALEEALKRIKGIREKELLGTDDTWRNSYPTAEDCVKHLLWLSDPEAVYEAALGLYDLNLAGIVALNSQKDPKEFIPFLQALDRMQSLTMKYTIDLKLHRYESALKHIALAGEAYYQDCINLIKNKPQLFPLGIQLFQDAHKKREVLESWGDYLYEQKSFEDAATNYLCCSSLSKAMKAYRASGNWRSVFSLAGILNLERKEELQLANEICEELNALGKPVEAARVALEYCADVAGAVGYFMSAREWEEALRVALMHARKDLVSEVKVASLESTSTLVCEFEEGKEKIGKYLARYLAVRQRRLLLKAKLELEDRTLNDMDDDNASETSSNFSGMSAYTKGTIKGSGASVSFSTLSKTRDRRRQRKKGGKIRAGSPDEEMALVDHLEGMAFTSGVQRELYSLIRVLVMFGEEESARKLQLAGDSFQVSQLAAVKLTEDTISNEVMDENTQNLTHYIKKVKCELPKHEAFSWQSKVLLPL</sequence>
<dbReference type="InterPro" id="IPR006849">
    <property type="entry name" value="Elp1"/>
</dbReference>
<evidence type="ECO:0000256" key="3">
    <source>
        <dbReference type="ARBA" id="ARBA00022490"/>
    </source>
</evidence>
<dbReference type="GO" id="GO:0005634">
    <property type="term" value="C:nucleus"/>
    <property type="evidence" value="ECO:0007669"/>
    <property type="project" value="UniProtKB-SubCell"/>
</dbReference>
<keyword evidence="3 6" id="KW-0963">Cytoplasm</keyword>
<feature type="domain" description="ELP1 alpha-solenoid" evidence="11">
    <location>
        <begin position="680"/>
        <end position="898"/>
    </location>
</feature>
<comment type="similarity">
    <text evidence="2 6">Belongs to the ELP1/IKA1 family.</text>
</comment>
<evidence type="ECO:0000259" key="12">
    <source>
        <dbReference type="Pfam" id="PF23936"/>
    </source>
</evidence>
<feature type="compositionally biased region" description="Basic residues" evidence="7">
    <location>
        <begin position="1174"/>
        <end position="1185"/>
    </location>
</feature>
<organism evidence="13 14">
    <name type="scientific">Aristolochia fimbriata</name>
    <name type="common">White veined hardy Dutchman's pipe vine</name>
    <dbReference type="NCBI Taxonomy" id="158543"/>
    <lineage>
        <taxon>Eukaryota</taxon>
        <taxon>Viridiplantae</taxon>
        <taxon>Streptophyta</taxon>
        <taxon>Embryophyta</taxon>
        <taxon>Tracheophyta</taxon>
        <taxon>Spermatophyta</taxon>
        <taxon>Magnoliopsida</taxon>
        <taxon>Magnoliidae</taxon>
        <taxon>Piperales</taxon>
        <taxon>Aristolochiaceae</taxon>
        <taxon>Aristolochia</taxon>
    </lineage>
</organism>
<evidence type="ECO:0000256" key="4">
    <source>
        <dbReference type="ARBA" id="ARBA00022694"/>
    </source>
</evidence>
<dbReference type="Pfam" id="PF04762">
    <property type="entry name" value="Beta-prop_ELP1_1st"/>
    <property type="match status" value="2"/>
</dbReference>
<dbReference type="Pfam" id="PF23936">
    <property type="entry name" value="HB_ELP1"/>
    <property type="match status" value="1"/>
</dbReference>
<dbReference type="InterPro" id="IPR015943">
    <property type="entry name" value="WD40/YVTN_repeat-like_dom_sf"/>
</dbReference>
<keyword evidence="4" id="KW-0819">tRNA processing</keyword>
<evidence type="ECO:0000313" key="14">
    <source>
        <dbReference type="Proteomes" id="UP000825729"/>
    </source>
</evidence>
<dbReference type="Pfam" id="PF23878">
    <property type="entry name" value="TPR_ELP1"/>
    <property type="match status" value="1"/>
</dbReference>
<protein>
    <recommendedName>
        <fullName evidence="5 6">Elongator complex protein 1</fullName>
    </recommendedName>
</protein>
<gene>
    <name evidence="13" type="ORF">H6P81_016383</name>
</gene>
<comment type="subcellular location">
    <subcellularLocation>
        <location evidence="6">Cytoplasm</location>
    </subcellularLocation>
    <subcellularLocation>
        <location evidence="6">Nucleus</location>
    </subcellularLocation>
</comment>
<dbReference type="GO" id="GO:0005829">
    <property type="term" value="C:cytosol"/>
    <property type="evidence" value="ECO:0007669"/>
    <property type="project" value="TreeGrafter"/>
</dbReference>
<dbReference type="EMBL" id="JAINDJ010000006">
    <property type="protein sequence ID" value="KAG9445043.1"/>
    <property type="molecule type" value="Genomic_DNA"/>
</dbReference>
<feature type="domain" description="ELP1 first N-terminal beta-propeller" evidence="8">
    <location>
        <begin position="1"/>
        <end position="163"/>
    </location>
</feature>
<dbReference type="InterPro" id="IPR056167">
    <property type="entry name" value="A-sol_ELP1"/>
</dbReference>
<feature type="region of interest" description="Disordered" evidence="7">
    <location>
        <begin position="1168"/>
        <end position="1189"/>
    </location>
</feature>
<feature type="domain" description="ELP1 TPR" evidence="10">
    <location>
        <begin position="907"/>
        <end position="1068"/>
    </location>
</feature>
<name>A0AAV7E897_ARIFI</name>
<reference evidence="13 14" key="1">
    <citation type="submission" date="2021-07" db="EMBL/GenBank/DDBJ databases">
        <title>The Aristolochia fimbriata genome: insights into angiosperm evolution, floral development and chemical biosynthesis.</title>
        <authorList>
            <person name="Jiao Y."/>
        </authorList>
    </citation>
    <scope>NUCLEOTIDE SEQUENCE [LARGE SCALE GENOMIC DNA]</scope>
    <source>
        <strain evidence="13">IBCAS-2021</strain>
        <tissue evidence="13">Leaf</tissue>
    </source>
</reference>
<keyword evidence="14" id="KW-1185">Reference proteome</keyword>
<dbReference type="PANTHER" id="PTHR12747">
    <property type="entry name" value="ELONGATOR COMPLEX PROTEIN 1"/>
    <property type="match status" value="1"/>
</dbReference>
<evidence type="ECO:0000256" key="6">
    <source>
        <dbReference type="PIRNR" id="PIRNR017233"/>
    </source>
</evidence>
<keyword evidence="6" id="KW-0539">Nucleus</keyword>
<dbReference type="Gene3D" id="2.130.10.10">
    <property type="entry name" value="YVTN repeat-like/Quinoprotein amine dehydrogenase"/>
    <property type="match status" value="1"/>
</dbReference>
<evidence type="ECO:0000256" key="2">
    <source>
        <dbReference type="ARBA" id="ARBA00006086"/>
    </source>
</evidence>
<dbReference type="GO" id="GO:0000049">
    <property type="term" value="F:tRNA binding"/>
    <property type="evidence" value="ECO:0007669"/>
    <property type="project" value="TreeGrafter"/>
</dbReference>
<dbReference type="SUPFAM" id="SSF69322">
    <property type="entry name" value="Tricorn protease domain 2"/>
    <property type="match status" value="1"/>
</dbReference>
<feature type="domain" description="ELP1 three-helical bundle" evidence="12">
    <location>
        <begin position="1080"/>
        <end position="1235"/>
    </location>
</feature>
<comment type="pathway">
    <text evidence="1">tRNA modification; 5-methoxycarbonylmethyl-2-thiouridine-tRNA biosynthesis.</text>
</comment>
<comment type="caution">
    <text evidence="13">The sequence shown here is derived from an EMBL/GenBank/DDBJ whole genome shotgun (WGS) entry which is preliminary data.</text>
</comment>
<dbReference type="PIRSF" id="PIRSF017233">
    <property type="entry name" value="IKAP"/>
    <property type="match status" value="1"/>
</dbReference>
<dbReference type="Proteomes" id="UP000825729">
    <property type="component" value="Unassembled WGS sequence"/>
</dbReference>
<evidence type="ECO:0000256" key="5">
    <source>
        <dbReference type="ARBA" id="ARBA00029535"/>
    </source>
</evidence>
<evidence type="ECO:0000256" key="1">
    <source>
        <dbReference type="ARBA" id="ARBA00005043"/>
    </source>
</evidence>
<evidence type="ECO:0000259" key="9">
    <source>
        <dbReference type="Pfam" id="PF23797"/>
    </source>
</evidence>
<evidence type="ECO:0000259" key="11">
    <source>
        <dbReference type="Pfam" id="PF23925"/>
    </source>
</evidence>
<feature type="domain" description="ELP1 first N-terminal beta-propeller" evidence="8">
    <location>
        <begin position="172"/>
        <end position="329"/>
    </location>
</feature>
<evidence type="ECO:0000259" key="8">
    <source>
        <dbReference type="Pfam" id="PF04762"/>
    </source>
</evidence>
<dbReference type="Pfam" id="PF23797">
    <property type="entry name" value="Beta-prop_ELP1_2nd"/>
    <property type="match status" value="1"/>
</dbReference>
<comment type="function">
    <text evidence="6">Component of the elongator complex which is required for multiple tRNA modifications, including mcm5U (5-methoxycarbonylmethyl uridine), mcm5s2U (5-methoxycarbonylmethyl-2-thiouridine), and ncm5U (5-carbamoylmethyl uridine). The elongator complex catalyzes formation of carboxymethyluridine in the wobble base at position 34 in tRNAs.</text>
</comment>
<accession>A0AAV7E897</accession>
<dbReference type="InterPro" id="IPR056166">
    <property type="entry name" value="TPR_ELP1"/>
</dbReference>
<dbReference type="InterPro" id="IPR056164">
    <property type="entry name" value="Beta-prop_ELP1_1st"/>
</dbReference>
<feature type="domain" description="ELP1 N-terminal second beta-propeller" evidence="9">
    <location>
        <begin position="363"/>
        <end position="655"/>
    </location>
</feature>
<evidence type="ECO:0000256" key="7">
    <source>
        <dbReference type="SAM" id="MobiDB-lite"/>
    </source>
</evidence>
<dbReference type="GO" id="GO:0002926">
    <property type="term" value="P:tRNA wobble base 5-methoxycarbonylmethyl-2-thiouridinylation"/>
    <property type="evidence" value="ECO:0007669"/>
    <property type="project" value="TreeGrafter"/>
</dbReference>
<dbReference type="Pfam" id="PF23925">
    <property type="entry name" value="A-sol_ELP1"/>
    <property type="match status" value="1"/>
</dbReference>
<dbReference type="InterPro" id="IPR056165">
    <property type="entry name" value="Beta-prop_ELP1_2nd"/>
</dbReference>